<organism evidence="1 2">
    <name type="scientific">Plutella xylostella</name>
    <name type="common">Diamondback moth</name>
    <name type="synonym">Plutella maculipennis</name>
    <dbReference type="NCBI Taxonomy" id="51655"/>
    <lineage>
        <taxon>Eukaryota</taxon>
        <taxon>Metazoa</taxon>
        <taxon>Ecdysozoa</taxon>
        <taxon>Arthropoda</taxon>
        <taxon>Hexapoda</taxon>
        <taxon>Insecta</taxon>
        <taxon>Pterygota</taxon>
        <taxon>Neoptera</taxon>
        <taxon>Endopterygota</taxon>
        <taxon>Lepidoptera</taxon>
        <taxon>Glossata</taxon>
        <taxon>Ditrysia</taxon>
        <taxon>Yponomeutoidea</taxon>
        <taxon>Plutellidae</taxon>
        <taxon>Plutella</taxon>
    </lineage>
</organism>
<gene>
    <name evidence="1" type="ORF">PLXY2_LOCUS11431</name>
</gene>
<accession>A0A8S4FX84</accession>
<name>A0A8S4FX84_PLUXY</name>
<dbReference type="AlphaFoldDB" id="A0A8S4FX84"/>
<evidence type="ECO:0000313" key="2">
    <source>
        <dbReference type="Proteomes" id="UP000653454"/>
    </source>
</evidence>
<comment type="caution">
    <text evidence="1">The sequence shown here is derived from an EMBL/GenBank/DDBJ whole genome shotgun (WGS) entry which is preliminary data.</text>
</comment>
<dbReference type="Proteomes" id="UP000653454">
    <property type="component" value="Unassembled WGS sequence"/>
</dbReference>
<protein>
    <submittedName>
        <fullName evidence="1">(diamondback moth) hypothetical protein</fullName>
    </submittedName>
</protein>
<proteinExistence type="predicted"/>
<reference evidence="1" key="1">
    <citation type="submission" date="2020-11" db="EMBL/GenBank/DDBJ databases">
        <authorList>
            <person name="Whiteford S."/>
        </authorList>
    </citation>
    <scope>NUCLEOTIDE SEQUENCE</scope>
</reference>
<sequence length="64" mass="7072">NLEYASPVGGPPRVEQVVLAGGHEPLAAGREPQRQHARLVQVQLVAVRFARVQDFYVRVLHADC</sequence>
<dbReference type="EMBL" id="CAJHNJ030000058">
    <property type="protein sequence ID" value="CAG9133215.1"/>
    <property type="molecule type" value="Genomic_DNA"/>
</dbReference>
<feature type="non-terminal residue" evidence="1">
    <location>
        <position position="1"/>
    </location>
</feature>
<keyword evidence="2" id="KW-1185">Reference proteome</keyword>
<evidence type="ECO:0000313" key="1">
    <source>
        <dbReference type="EMBL" id="CAG9133215.1"/>
    </source>
</evidence>